<evidence type="ECO:0000256" key="3">
    <source>
        <dbReference type="ARBA" id="ARBA00023014"/>
    </source>
</evidence>
<dbReference type="Pfam" id="PF04055">
    <property type="entry name" value="Radical_SAM"/>
    <property type="match status" value="1"/>
</dbReference>
<feature type="compositionally biased region" description="Basic and acidic residues" evidence="4">
    <location>
        <begin position="25"/>
        <end position="35"/>
    </location>
</feature>
<dbReference type="InterPro" id="IPR040086">
    <property type="entry name" value="MJ0683-like"/>
</dbReference>
<protein>
    <recommendedName>
        <fullName evidence="5">Elp3/MiaA/NifB-like radical SAM core domain-containing protein</fullName>
    </recommendedName>
</protein>
<dbReference type="AlphaFoldDB" id="A0A6M4GVH3"/>
<keyword evidence="2" id="KW-0408">Iron</keyword>
<accession>A0A6M4GVH3</accession>
<dbReference type="Gene3D" id="3.80.30.30">
    <property type="match status" value="1"/>
</dbReference>
<evidence type="ECO:0000256" key="2">
    <source>
        <dbReference type="ARBA" id="ARBA00023004"/>
    </source>
</evidence>
<evidence type="ECO:0000259" key="5">
    <source>
        <dbReference type="SMART" id="SM00729"/>
    </source>
</evidence>
<reference evidence="6 7" key="1">
    <citation type="submission" date="2020-04" db="EMBL/GenBank/DDBJ databases">
        <title>Usitatibacter rugosus gen. nov., sp. nov. and Usitatibacter palustris sp. nov., novel members of Usitatibacteraceae fam. nov. within the order Nitrosomonadales isolated from soil.</title>
        <authorList>
            <person name="Huber K.J."/>
            <person name="Neumann-Schaal M."/>
            <person name="Geppert A."/>
            <person name="Luckner M."/>
            <person name="Wanner G."/>
            <person name="Overmann J."/>
        </authorList>
    </citation>
    <scope>NUCLEOTIDE SEQUENCE [LARGE SCALE GENOMIC DNA]</scope>
    <source>
        <strain evidence="6 7">0125_3</strain>
    </source>
</reference>
<dbReference type="InterPro" id="IPR058240">
    <property type="entry name" value="rSAM_sf"/>
</dbReference>
<sequence length="364" mass="40518">MPLKSTAGNHGAPAKGRGAASNPEGRFENWERGSVDDGWVQDPEEEPVKPKTIVTIERAKSVISRNDSPDVGLTQSLNPYRGCSNGCPYCFARPSHAYLGLSPGLDFETRLFAKTNAAEIFREEISKPGYRCEPLAIGVNTDAYQTIEREYRITRSVLEVCYETNHPVSLITKCAMIERDLDLLAPMARNNLVHATLSVTTLDHGIARYMEPRASAPARRILAIERLSKAGIPVGVNVAPVIPFLTDSELESILEAAKNAGAKSAGYILMRLPWEVKDIFREWLQVHFPLKADHVMSRVHQMRNGKDNDPRFGSRMKGEGLFAELLKQRFDKAYARLGFEDTAYEPLDTTKFVPPSRNGQASLF</sequence>
<dbReference type="GO" id="GO:0003824">
    <property type="term" value="F:catalytic activity"/>
    <property type="evidence" value="ECO:0007669"/>
    <property type="project" value="InterPro"/>
</dbReference>
<feature type="region of interest" description="Disordered" evidence="4">
    <location>
        <begin position="1"/>
        <end position="51"/>
    </location>
</feature>
<dbReference type="PANTHER" id="PTHR43432">
    <property type="entry name" value="SLR0285 PROTEIN"/>
    <property type="match status" value="1"/>
</dbReference>
<dbReference type="GO" id="GO:0046872">
    <property type="term" value="F:metal ion binding"/>
    <property type="evidence" value="ECO:0007669"/>
    <property type="project" value="UniProtKB-KW"/>
</dbReference>
<dbReference type="GO" id="GO:0051536">
    <property type="term" value="F:iron-sulfur cluster binding"/>
    <property type="evidence" value="ECO:0007669"/>
    <property type="project" value="UniProtKB-KW"/>
</dbReference>
<feature type="domain" description="Elp3/MiaA/NifB-like radical SAM core" evidence="5">
    <location>
        <begin position="73"/>
        <end position="301"/>
    </location>
</feature>
<dbReference type="PANTHER" id="PTHR43432:SF3">
    <property type="entry name" value="SLR0285 PROTEIN"/>
    <property type="match status" value="1"/>
</dbReference>
<dbReference type="KEGG" id="uru:DSM104443_01528"/>
<proteinExistence type="predicted"/>
<evidence type="ECO:0000313" key="7">
    <source>
        <dbReference type="Proteomes" id="UP000501534"/>
    </source>
</evidence>
<evidence type="ECO:0000256" key="4">
    <source>
        <dbReference type="SAM" id="MobiDB-lite"/>
    </source>
</evidence>
<keyword evidence="1" id="KW-0479">Metal-binding</keyword>
<dbReference type="SMART" id="SM00729">
    <property type="entry name" value="Elp3"/>
    <property type="match status" value="1"/>
</dbReference>
<keyword evidence="3" id="KW-0411">Iron-sulfur</keyword>
<name>A0A6M4GVH3_9PROT</name>
<dbReference type="EMBL" id="CP053069">
    <property type="protein sequence ID" value="QJR10464.1"/>
    <property type="molecule type" value="Genomic_DNA"/>
</dbReference>
<organism evidence="6 7">
    <name type="scientific">Usitatibacter rugosus</name>
    <dbReference type="NCBI Taxonomy" id="2732067"/>
    <lineage>
        <taxon>Bacteria</taxon>
        <taxon>Pseudomonadati</taxon>
        <taxon>Pseudomonadota</taxon>
        <taxon>Betaproteobacteria</taxon>
        <taxon>Nitrosomonadales</taxon>
        <taxon>Usitatibacteraceae</taxon>
        <taxon>Usitatibacter</taxon>
    </lineage>
</organism>
<dbReference type="InterPro" id="IPR006638">
    <property type="entry name" value="Elp3/MiaA/NifB-like_rSAM"/>
</dbReference>
<keyword evidence="7" id="KW-1185">Reference proteome</keyword>
<dbReference type="SFLD" id="SFLDG01084">
    <property type="entry name" value="Uncharacterised_Radical_SAM_Su"/>
    <property type="match status" value="1"/>
</dbReference>
<evidence type="ECO:0000313" key="6">
    <source>
        <dbReference type="EMBL" id="QJR10464.1"/>
    </source>
</evidence>
<gene>
    <name evidence="6" type="ORF">DSM104443_01528</name>
</gene>
<dbReference type="SFLD" id="SFLDS00029">
    <property type="entry name" value="Radical_SAM"/>
    <property type="match status" value="1"/>
</dbReference>
<evidence type="ECO:0000256" key="1">
    <source>
        <dbReference type="ARBA" id="ARBA00022723"/>
    </source>
</evidence>
<dbReference type="SUPFAM" id="SSF102114">
    <property type="entry name" value="Radical SAM enzymes"/>
    <property type="match status" value="1"/>
</dbReference>
<dbReference type="RefSeq" id="WP_171090995.1">
    <property type="nucleotide sequence ID" value="NZ_CP053069.1"/>
</dbReference>
<dbReference type="InterPro" id="IPR007197">
    <property type="entry name" value="rSAM"/>
</dbReference>
<dbReference type="NCBIfam" id="NF033668">
    <property type="entry name" value="rSAM_PA0069"/>
    <property type="match status" value="1"/>
</dbReference>
<dbReference type="CDD" id="cd01335">
    <property type="entry name" value="Radical_SAM"/>
    <property type="match status" value="1"/>
</dbReference>
<dbReference type="Proteomes" id="UP000501534">
    <property type="component" value="Chromosome"/>
</dbReference>